<reference evidence="6 7" key="1">
    <citation type="submission" date="2015-11" db="EMBL/GenBank/DDBJ databases">
        <title>Genomic analysis of 38 Legionella species identifies large and diverse effector repertoires.</title>
        <authorList>
            <person name="Burstein D."/>
            <person name="Amaro F."/>
            <person name="Zusman T."/>
            <person name="Lifshitz Z."/>
            <person name="Cohen O."/>
            <person name="Gilbert J.A."/>
            <person name="Pupko T."/>
            <person name="Shuman H.A."/>
            <person name="Segal G."/>
        </authorList>
    </citation>
    <scope>NUCLEOTIDE SEQUENCE [LARGE SCALE GENOMIC DNA]</scope>
    <source>
        <strain evidence="6 7">Mt.St.Helens-4</strain>
    </source>
</reference>
<dbReference type="InterPro" id="IPR043128">
    <property type="entry name" value="Rev_trsase/Diguanyl_cyclase"/>
</dbReference>
<dbReference type="FunFam" id="3.30.70.270:FF:000001">
    <property type="entry name" value="Diguanylate cyclase domain protein"/>
    <property type="match status" value="1"/>
</dbReference>
<feature type="domain" description="GGDEF" evidence="5">
    <location>
        <begin position="267"/>
        <end position="401"/>
    </location>
</feature>
<sequence>MKSDELQEENYWESFVDALSEAILVLDLSGKILYANQASCVLLNKKIIDVVGSDFSYPIELQKPTRVEIFGVNNTITYAEVYMKEAIWKNSPAWVATLHNITEREKVEKKLNVLANVFHFAKEGIIVTDPDLNIVDVNIEFTNITQYEKEEVIGKTPSILKSGINDAEFYKKMWLDIKKQGFWFGEIWNRRKNNETYPQLLSISEIKNIDGDLVNYIGVFYDITQQEVQKNQLIHLAYYDSLTDLPNRKSLLDRVETAIQNTRRLKNYIALIFIDIDSFKSVNDLYGHKTGDNLLIQTGQLIKNLIRETDTLARLGGDEFALLLEGLTHPNDFKSIIDKIYENLKKPLIIDSHKLLISISAGISFYPQKIPIGPSALLSQADQAMYQAKMAGKNKYSLYDAALELGIRKQEGLINSIKSSIKNNELKLYYQPKVNMKTGKILGLEGLIRWEHPKKGLLLPNQFLPEIKSNAFFFDLLEFTLKDALDHIQLWTKIDEQLTISINISALQLEQEHFFKKLMEIVKPYPKNIYNRLEFEVLESSVITQFELTSDIIKKCNKIGIAFSLDDFGTKYSSLNYLVNLPFRYMKIDTDFIRNILINERDTKILRAILDIAKAINVMVIAEGVETQEHINHLINIGCELGQGFAISKAMSAEQFPEWYQSWNSKKVE</sequence>
<dbReference type="SMART" id="SM00052">
    <property type="entry name" value="EAL"/>
    <property type="match status" value="1"/>
</dbReference>
<feature type="domain" description="PAS" evidence="2">
    <location>
        <begin position="8"/>
        <end position="52"/>
    </location>
</feature>
<dbReference type="InterPro" id="IPR035919">
    <property type="entry name" value="EAL_sf"/>
</dbReference>
<dbReference type="InterPro" id="IPR000700">
    <property type="entry name" value="PAS-assoc_C"/>
</dbReference>
<evidence type="ECO:0000259" key="5">
    <source>
        <dbReference type="PROSITE" id="PS50887"/>
    </source>
</evidence>
<dbReference type="InterPro" id="IPR052155">
    <property type="entry name" value="Biofilm_reg_signaling"/>
</dbReference>
<feature type="domain" description="PAC" evidence="3">
    <location>
        <begin position="183"/>
        <end position="235"/>
    </location>
</feature>
<feature type="domain" description="PAS" evidence="2">
    <location>
        <begin position="110"/>
        <end position="156"/>
    </location>
</feature>
<proteinExistence type="predicted"/>
<evidence type="ECO:0000259" key="4">
    <source>
        <dbReference type="PROSITE" id="PS50883"/>
    </source>
</evidence>
<dbReference type="InterPro" id="IPR029787">
    <property type="entry name" value="Nucleotide_cyclase"/>
</dbReference>
<comment type="caution">
    <text evidence="6">The sequence shown here is derived from an EMBL/GenBank/DDBJ whole genome shotgun (WGS) entry which is preliminary data.</text>
</comment>
<dbReference type="Pfam" id="PF13426">
    <property type="entry name" value="PAS_9"/>
    <property type="match status" value="1"/>
</dbReference>
<dbReference type="NCBIfam" id="TIGR00229">
    <property type="entry name" value="sensory_box"/>
    <property type="match status" value="1"/>
</dbReference>
<gene>
    <name evidence="6" type="ORF">Lsai_1637</name>
</gene>
<dbReference type="GO" id="GO:0003824">
    <property type="term" value="F:catalytic activity"/>
    <property type="evidence" value="ECO:0007669"/>
    <property type="project" value="UniProtKB-ARBA"/>
</dbReference>
<dbReference type="SUPFAM" id="SSF141868">
    <property type="entry name" value="EAL domain-like"/>
    <property type="match status" value="1"/>
</dbReference>
<accession>A0A0W0YNJ2</accession>
<name>A0A0W0YNJ2_9GAMM</name>
<dbReference type="SUPFAM" id="SSF55785">
    <property type="entry name" value="PYP-like sensor domain (PAS domain)"/>
    <property type="match status" value="2"/>
</dbReference>
<dbReference type="InterPro" id="IPR035965">
    <property type="entry name" value="PAS-like_dom_sf"/>
</dbReference>
<dbReference type="PROSITE" id="PS50113">
    <property type="entry name" value="PAC"/>
    <property type="match status" value="1"/>
</dbReference>
<dbReference type="STRING" id="28087.Lsai_1637"/>
<dbReference type="CDD" id="cd01948">
    <property type="entry name" value="EAL"/>
    <property type="match status" value="1"/>
</dbReference>
<evidence type="ECO:0000256" key="1">
    <source>
        <dbReference type="ARBA" id="ARBA00001946"/>
    </source>
</evidence>
<dbReference type="AlphaFoldDB" id="A0A0W0YNJ2"/>
<dbReference type="SUPFAM" id="SSF55073">
    <property type="entry name" value="Nucleotide cyclase"/>
    <property type="match status" value="1"/>
</dbReference>
<dbReference type="Gene3D" id="3.20.20.450">
    <property type="entry name" value="EAL domain"/>
    <property type="match status" value="1"/>
</dbReference>
<dbReference type="PROSITE" id="PS50112">
    <property type="entry name" value="PAS"/>
    <property type="match status" value="2"/>
</dbReference>
<protein>
    <submittedName>
        <fullName evidence="6">Sensory box protein (GGDEF domain/EAL domain)</fullName>
    </submittedName>
</protein>
<dbReference type="NCBIfam" id="TIGR00254">
    <property type="entry name" value="GGDEF"/>
    <property type="match status" value="1"/>
</dbReference>
<dbReference type="PROSITE" id="PS50883">
    <property type="entry name" value="EAL"/>
    <property type="match status" value="1"/>
</dbReference>
<dbReference type="PANTHER" id="PTHR44757:SF2">
    <property type="entry name" value="BIOFILM ARCHITECTURE MAINTENANCE PROTEIN MBAA"/>
    <property type="match status" value="1"/>
</dbReference>
<evidence type="ECO:0000259" key="3">
    <source>
        <dbReference type="PROSITE" id="PS50113"/>
    </source>
</evidence>
<comment type="cofactor">
    <cofactor evidence="1">
        <name>Mg(2+)</name>
        <dbReference type="ChEBI" id="CHEBI:18420"/>
    </cofactor>
</comment>
<evidence type="ECO:0000259" key="2">
    <source>
        <dbReference type="PROSITE" id="PS50112"/>
    </source>
</evidence>
<dbReference type="InterPro" id="IPR000160">
    <property type="entry name" value="GGDEF_dom"/>
</dbReference>
<dbReference type="eggNOG" id="COG5001">
    <property type="taxonomic scope" value="Bacteria"/>
</dbReference>
<dbReference type="SMART" id="SM00267">
    <property type="entry name" value="GGDEF"/>
    <property type="match status" value="1"/>
</dbReference>
<evidence type="ECO:0000313" key="6">
    <source>
        <dbReference type="EMBL" id="KTD58115.1"/>
    </source>
</evidence>
<dbReference type="PANTHER" id="PTHR44757">
    <property type="entry name" value="DIGUANYLATE CYCLASE DGCP"/>
    <property type="match status" value="1"/>
</dbReference>
<dbReference type="SMART" id="SM00086">
    <property type="entry name" value="PAC"/>
    <property type="match status" value="2"/>
</dbReference>
<dbReference type="CDD" id="cd01949">
    <property type="entry name" value="GGDEF"/>
    <property type="match status" value="1"/>
</dbReference>
<dbReference type="Gene3D" id="3.30.70.270">
    <property type="match status" value="1"/>
</dbReference>
<dbReference type="Gene3D" id="3.30.450.20">
    <property type="entry name" value="PAS domain"/>
    <property type="match status" value="2"/>
</dbReference>
<evidence type="ECO:0000313" key="7">
    <source>
        <dbReference type="Proteomes" id="UP000054621"/>
    </source>
</evidence>
<dbReference type="PROSITE" id="PS50887">
    <property type="entry name" value="GGDEF"/>
    <property type="match status" value="1"/>
</dbReference>
<feature type="domain" description="EAL" evidence="4">
    <location>
        <begin position="410"/>
        <end position="664"/>
    </location>
</feature>
<dbReference type="Pfam" id="PF13188">
    <property type="entry name" value="PAS_8"/>
    <property type="match status" value="1"/>
</dbReference>
<dbReference type="InterPro" id="IPR001610">
    <property type="entry name" value="PAC"/>
</dbReference>
<dbReference type="Pfam" id="PF00990">
    <property type="entry name" value="GGDEF"/>
    <property type="match status" value="1"/>
</dbReference>
<dbReference type="Proteomes" id="UP000054621">
    <property type="component" value="Unassembled WGS sequence"/>
</dbReference>
<organism evidence="6 7">
    <name type="scientific">Legionella sainthelensi</name>
    <dbReference type="NCBI Taxonomy" id="28087"/>
    <lineage>
        <taxon>Bacteria</taxon>
        <taxon>Pseudomonadati</taxon>
        <taxon>Pseudomonadota</taxon>
        <taxon>Gammaproteobacteria</taxon>
        <taxon>Legionellales</taxon>
        <taxon>Legionellaceae</taxon>
        <taxon>Legionella</taxon>
    </lineage>
</organism>
<dbReference type="CDD" id="cd00130">
    <property type="entry name" value="PAS"/>
    <property type="match status" value="1"/>
</dbReference>
<dbReference type="InterPro" id="IPR000014">
    <property type="entry name" value="PAS"/>
</dbReference>
<dbReference type="SMART" id="SM00091">
    <property type="entry name" value="PAS"/>
    <property type="match status" value="2"/>
</dbReference>
<dbReference type="InterPro" id="IPR001633">
    <property type="entry name" value="EAL_dom"/>
</dbReference>
<dbReference type="PATRIC" id="fig|28087.4.peg.1754"/>
<dbReference type="OrthoDB" id="6597954at2"/>
<dbReference type="RefSeq" id="WP_051544766.1">
    <property type="nucleotide sequence ID" value="NZ_CAAAJE010000029.1"/>
</dbReference>
<dbReference type="Pfam" id="PF00563">
    <property type="entry name" value="EAL"/>
    <property type="match status" value="1"/>
</dbReference>
<dbReference type="EMBL" id="LNYV01000015">
    <property type="protein sequence ID" value="KTD58115.1"/>
    <property type="molecule type" value="Genomic_DNA"/>
</dbReference>